<dbReference type="EMBL" id="JAJKBJ010000003">
    <property type="protein sequence ID" value="MCL9683317.1"/>
    <property type="molecule type" value="Genomic_DNA"/>
</dbReference>
<protein>
    <submittedName>
        <fullName evidence="2">Type IV secretion protein IcmD</fullName>
    </submittedName>
</protein>
<reference evidence="2" key="1">
    <citation type="submission" date="2021-11" db="EMBL/GenBank/DDBJ databases">
        <title>Legionella maioricencis sp. nov., a new species isolated from hot water samples in Mallorca.</title>
        <authorList>
            <person name="Crespi S."/>
            <person name="Drasar V."/>
            <person name="Salva-Serra F."/>
            <person name="Jaen-Luchoro D."/>
            <person name="Pineiro-Iglesias B."/>
            <person name="Aliaga F."/>
            <person name="Fernandez-Juarez V."/>
            <person name="Coll G."/>
            <person name="Moore E.R.B."/>
            <person name="Bennasar-Figueras A."/>
        </authorList>
    </citation>
    <scope>NUCLEOTIDE SEQUENCE</scope>
    <source>
        <strain evidence="2">HCPI-6</strain>
    </source>
</reference>
<dbReference type="AlphaFoldDB" id="A0A9X2IBE3"/>
<sequence length="131" mass="13454">MISDMDSKSNYMFWLISVVCIGLLALVSQEAVASPTLGKMASSITGSFTNVAKLVTAGSYLAGLGFSIGAIMKFKQHKDNPTQVPIGTPIALVFIAAALLFLPTILGVTGQTMFGTTGKTAGPSGTAYTSG</sequence>
<proteinExistence type="predicted"/>
<keyword evidence="1" id="KW-0472">Membrane</keyword>
<dbReference type="Proteomes" id="UP001139721">
    <property type="component" value="Unassembled WGS sequence"/>
</dbReference>
<evidence type="ECO:0000313" key="2">
    <source>
        <dbReference type="EMBL" id="MCL9683317.1"/>
    </source>
</evidence>
<comment type="caution">
    <text evidence="2">The sequence shown here is derived from an EMBL/GenBank/DDBJ whole genome shotgun (WGS) entry which is preliminary data.</text>
</comment>
<feature type="transmembrane region" description="Helical" evidence="1">
    <location>
        <begin position="86"/>
        <end position="106"/>
    </location>
</feature>
<gene>
    <name evidence="2" type="ORF">LOX96_04370</name>
</gene>
<keyword evidence="1" id="KW-0812">Transmembrane</keyword>
<accession>A0A9X2IBE3</accession>
<dbReference type="RefSeq" id="WP_250419399.1">
    <property type="nucleotide sequence ID" value="NZ_JAJKBJ010000003.1"/>
</dbReference>
<evidence type="ECO:0000313" key="3">
    <source>
        <dbReference type="Proteomes" id="UP001139721"/>
    </source>
</evidence>
<feature type="transmembrane region" description="Helical" evidence="1">
    <location>
        <begin position="57"/>
        <end position="74"/>
    </location>
</feature>
<organism evidence="2 3">
    <name type="scientific">Legionella maioricensis</name>
    <dbReference type="NCBI Taxonomy" id="2896528"/>
    <lineage>
        <taxon>Bacteria</taxon>
        <taxon>Pseudomonadati</taxon>
        <taxon>Pseudomonadota</taxon>
        <taxon>Gammaproteobacteria</taxon>
        <taxon>Legionellales</taxon>
        <taxon>Legionellaceae</taxon>
        <taxon>Legionella</taxon>
    </lineage>
</organism>
<evidence type="ECO:0000256" key="1">
    <source>
        <dbReference type="SAM" id="Phobius"/>
    </source>
</evidence>
<name>A0A9X2IBE3_9GAMM</name>
<keyword evidence="1" id="KW-1133">Transmembrane helix</keyword>
<keyword evidence="3" id="KW-1185">Reference proteome</keyword>